<accession>A0ABN7NVK8</accession>
<name>A0ABN7NVK8_TIMPD</name>
<evidence type="ECO:0000313" key="1">
    <source>
        <dbReference type="EMBL" id="CAG2058313.1"/>
    </source>
</evidence>
<sequence>MRAVILSNPNRSTFLTEWFTVQQRVAAVDLLIKRNSIRAALRVVQTVWPHGASRFLLRSFPGNLSDAPSRNAILGWVTKWRVFGSAPGHLLCSPYPYCDNTRKSRASDCCGKLNPQRKTAEDGEIGIRSRSGALRVVFYSPSKQMWAHFLVIKPS</sequence>
<keyword evidence="2" id="KW-1185">Reference proteome</keyword>
<gene>
    <name evidence="1" type="ORF">TPAB3V08_LOCUS5285</name>
</gene>
<dbReference type="Proteomes" id="UP001153148">
    <property type="component" value="Unassembled WGS sequence"/>
</dbReference>
<organism evidence="1 2">
    <name type="scientific">Timema podura</name>
    <name type="common">Walking stick</name>
    <dbReference type="NCBI Taxonomy" id="61482"/>
    <lineage>
        <taxon>Eukaryota</taxon>
        <taxon>Metazoa</taxon>
        <taxon>Ecdysozoa</taxon>
        <taxon>Arthropoda</taxon>
        <taxon>Hexapoda</taxon>
        <taxon>Insecta</taxon>
        <taxon>Pterygota</taxon>
        <taxon>Neoptera</taxon>
        <taxon>Polyneoptera</taxon>
        <taxon>Phasmatodea</taxon>
        <taxon>Timematodea</taxon>
        <taxon>Timematoidea</taxon>
        <taxon>Timematidae</taxon>
        <taxon>Timema</taxon>
    </lineage>
</organism>
<evidence type="ECO:0000313" key="2">
    <source>
        <dbReference type="Proteomes" id="UP001153148"/>
    </source>
</evidence>
<proteinExistence type="predicted"/>
<reference evidence="1" key="1">
    <citation type="submission" date="2021-03" db="EMBL/GenBank/DDBJ databases">
        <authorList>
            <person name="Tran Van P."/>
        </authorList>
    </citation>
    <scope>NUCLEOTIDE SEQUENCE</scope>
</reference>
<comment type="caution">
    <text evidence="1">The sequence shown here is derived from an EMBL/GenBank/DDBJ whole genome shotgun (WGS) entry which is preliminary data.</text>
</comment>
<dbReference type="EMBL" id="CAJPIN010007029">
    <property type="protein sequence ID" value="CAG2058313.1"/>
    <property type="molecule type" value="Genomic_DNA"/>
</dbReference>
<protein>
    <submittedName>
        <fullName evidence="1">Uncharacterized protein</fullName>
    </submittedName>
</protein>